<gene>
    <name evidence="3" type="ORF">SAMN04487997_2181</name>
</gene>
<dbReference type="AlphaFoldDB" id="A0A1H6VAN3"/>
<dbReference type="EMBL" id="FNYC01000004">
    <property type="protein sequence ID" value="SEJ00876.1"/>
    <property type="molecule type" value="Genomic_DNA"/>
</dbReference>
<dbReference type="Pfam" id="PF14534">
    <property type="entry name" value="DUF4440"/>
    <property type="match status" value="1"/>
</dbReference>
<proteinExistence type="predicted"/>
<feature type="chain" id="PRO_5011587725" description="DUF4440 domain-containing protein" evidence="1">
    <location>
        <begin position="19"/>
        <end position="145"/>
    </location>
</feature>
<organism evidence="3 4">
    <name type="scientific">Frateuria terrea</name>
    <dbReference type="NCBI Taxonomy" id="529704"/>
    <lineage>
        <taxon>Bacteria</taxon>
        <taxon>Pseudomonadati</taxon>
        <taxon>Pseudomonadota</taxon>
        <taxon>Gammaproteobacteria</taxon>
        <taxon>Lysobacterales</taxon>
        <taxon>Rhodanobacteraceae</taxon>
        <taxon>Frateuria</taxon>
    </lineage>
</organism>
<reference evidence="3 4" key="1">
    <citation type="submission" date="2016-10" db="EMBL/GenBank/DDBJ databases">
        <authorList>
            <person name="de Groot N.N."/>
        </authorList>
    </citation>
    <scope>NUCLEOTIDE SEQUENCE [LARGE SCALE GENOMIC DNA]</scope>
    <source>
        <strain evidence="3 4">DSM 26515</strain>
    </source>
</reference>
<evidence type="ECO:0000259" key="2">
    <source>
        <dbReference type="Pfam" id="PF14534"/>
    </source>
</evidence>
<dbReference type="SUPFAM" id="SSF54427">
    <property type="entry name" value="NTF2-like"/>
    <property type="match status" value="1"/>
</dbReference>
<evidence type="ECO:0000313" key="3">
    <source>
        <dbReference type="EMBL" id="SEJ00876.1"/>
    </source>
</evidence>
<dbReference type="Gene3D" id="3.10.450.50">
    <property type="match status" value="1"/>
</dbReference>
<protein>
    <recommendedName>
        <fullName evidence="2">DUF4440 domain-containing protein</fullName>
    </recommendedName>
</protein>
<keyword evidence="4" id="KW-1185">Reference proteome</keyword>
<dbReference type="RefSeq" id="WP_175483736.1">
    <property type="nucleotide sequence ID" value="NZ_FNYC01000004.1"/>
</dbReference>
<dbReference type="InterPro" id="IPR032710">
    <property type="entry name" value="NTF2-like_dom_sf"/>
</dbReference>
<name>A0A1H6VAN3_9GAMM</name>
<dbReference type="InterPro" id="IPR027843">
    <property type="entry name" value="DUF4440"/>
</dbReference>
<feature type="signal peptide" evidence="1">
    <location>
        <begin position="1"/>
        <end position="18"/>
    </location>
</feature>
<evidence type="ECO:0000313" key="4">
    <source>
        <dbReference type="Proteomes" id="UP000199420"/>
    </source>
</evidence>
<keyword evidence="1" id="KW-0732">Signal</keyword>
<evidence type="ECO:0000256" key="1">
    <source>
        <dbReference type="SAM" id="SignalP"/>
    </source>
</evidence>
<sequence>MKSLFFVAALTGAAHVGAARSTPVSLPASLAHAAAEFDHAQIASDAAALKRLLADDYLLFNSGAQVEDKAAFIKDYTAKGFALKPYKVEQQVIRVWPHGAVLGGVVTLQGASEGKPFKARLRFADVWREKAGVWQVAFTQVTRVP</sequence>
<accession>A0A1H6VAN3</accession>
<dbReference type="Proteomes" id="UP000199420">
    <property type="component" value="Unassembled WGS sequence"/>
</dbReference>
<feature type="domain" description="DUF4440" evidence="2">
    <location>
        <begin position="33"/>
        <end position="136"/>
    </location>
</feature>
<dbReference type="STRING" id="529704.SAMN02927913_3049"/>